<evidence type="ECO:0000259" key="3">
    <source>
        <dbReference type="PROSITE" id="PS51918"/>
    </source>
</evidence>
<dbReference type="Gene3D" id="3.40.50.12160">
    <property type="entry name" value="Methylthiotransferase, N-terminal domain"/>
    <property type="match status" value="1"/>
</dbReference>
<evidence type="ECO:0000256" key="1">
    <source>
        <dbReference type="ARBA" id="ARBA00001966"/>
    </source>
</evidence>
<feature type="non-terminal residue" evidence="4">
    <location>
        <position position="212"/>
    </location>
</feature>
<dbReference type="SUPFAM" id="SSF102114">
    <property type="entry name" value="Radical SAM enzymes"/>
    <property type="match status" value="1"/>
</dbReference>
<dbReference type="Pfam" id="PF04055">
    <property type="entry name" value="Radical_SAM"/>
    <property type="match status" value="1"/>
</dbReference>
<dbReference type="InterPro" id="IPR020612">
    <property type="entry name" value="Methylthiotransferase_CS"/>
</dbReference>
<evidence type="ECO:0000259" key="2">
    <source>
        <dbReference type="PROSITE" id="PS51449"/>
    </source>
</evidence>
<dbReference type="InterPro" id="IPR058240">
    <property type="entry name" value="rSAM_sf"/>
</dbReference>
<dbReference type="InterPro" id="IPR023404">
    <property type="entry name" value="rSAM_horseshoe"/>
</dbReference>
<dbReference type="GO" id="GO:0051539">
    <property type="term" value="F:4 iron, 4 sulfur cluster binding"/>
    <property type="evidence" value="ECO:0007669"/>
    <property type="project" value="UniProtKB-KW"/>
</dbReference>
<accession>K1TG15</accession>
<dbReference type="GO" id="GO:0005829">
    <property type="term" value="C:cytosol"/>
    <property type="evidence" value="ECO:0007669"/>
    <property type="project" value="TreeGrafter"/>
</dbReference>
<dbReference type="EMBL" id="AJWZ01006984">
    <property type="protein sequence ID" value="EKC58201.1"/>
    <property type="molecule type" value="Genomic_DNA"/>
</dbReference>
<dbReference type="SFLD" id="SFLDS00029">
    <property type="entry name" value="Radical_SAM"/>
    <property type="match status" value="1"/>
</dbReference>
<dbReference type="InterPro" id="IPR013848">
    <property type="entry name" value="Methylthiotransferase_N"/>
</dbReference>
<gene>
    <name evidence="4" type="ORF">OBE_10129</name>
</gene>
<proteinExistence type="predicted"/>
<dbReference type="GO" id="GO:0046872">
    <property type="term" value="F:metal ion binding"/>
    <property type="evidence" value="ECO:0007669"/>
    <property type="project" value="UniProtKB-KW"/>
</dbReference>
<keyword evidence="4" id="KW-0687">Ribonucleoprotein</keyword>
<dbReference type="InterPro" id="IPR005840">
    <property type="entry name" value="Ribosomal_uS12_MeSTrfase_RimO"/>
</dbReference>
<feature type="domain" description="MTTase N-terminal" evidence="2">
    <location>
        <begin position="1"/>
        <end position="55"/>
    </location>
</feature>
<comment type="cofactor">
    <cofactor evidence="1">
        <name>[4Fe-4S] cluster</name>
        <dbReference type="ChEBI" id="CHEBI:49883"/>
    </cofactor>
</comment>
<evidence type="ECO:0000313" key="4">
    <source>
        <dbReference type="EMBL" id="EKC58201.1"/>
    </source>
</evidence>
<dbReference type="InterPro" id="IPR038135">
    <property type="entry name" value="Methylthiotransferase_N_sf"/>
</dbReference>
<dbReference type="PROSITE" id="PS51449">
    <property type="entry name" value="MTTASE_N"/>
    <property type="match status" value="1"/>
</dbReference>
<sequence length="212" mass="23801">MVELKKEGVIRKIVVTGCLAERYRDEVLSEIPEVDAVVGIGSNSDICEVCEKVCGGEEDIKTFGEKTCLPLDGKRMLTTPSYYAYIKIGEGCSNNCTYCAIPSIRGKYRSRTPESILEEAKELVDGGVKELIVVAQDTTRYGEDLFGKCALPALLTSLSKIEGLEWIRVLYLYPERLSDEIIDTFANNDKIVKYMDIPIQHCNSDILRRMNR</sequence>
<feature type="domain" description="Radical SAM core" evidence="3">
    <location>
        <begin position="78"/>
        <end position="212"/>
    </location>
</feature>
<protein>
    <submittedName>
        <fullName evidence="4">SSU ribosomal protein S12P methylthiotransferase</fullName>
    </submittedName>
</protein>
<name>K1TG15_9ZZZZ</name>
<keyword evidence="4" id="KW-0689">Ribosomal protein</keyword>
<dbReference type="PROSITE" id="PS01278">
    <property type="entry name" value="MTTASE_RADICAL"/>
    <property type="match status" value="1"/>
</dbReference>
<dbReference type="PROSITE" id="PS51918">
    <property type="entry name" value="RADICAL_SAM"/>
    <property type="match status" value="1"/>
</dbReference>
<dbReference type="InterPro" id="IPR007197">
    <property type="entry name" value="rSAM"/>
</dbReference>
<dbReference type="PANTHER" id="PTHR43837:SF1">
    <property type="entry name" value="RIBOSOMAL PROTEIN US12 METHYLTHIOTRANSFERASE RIMO"/>
    <property type="match status" value="1"/>
</dbReference>
<dbReference type="AlphaFoldDB" id="K1TG15"/>
<dbReference type="GO" id="GO:0005840">
    <property type="term" value="C:ribosome"/>
    <property type="evidence" value="ECO:0007669"/>
    <property type="project" value="UniProtKB-KW"/>
</dbReference>
<dbReference type="PANTHER" id="PTHR43837">
    <property type="entry name" value="RIBOSOMAL PROTEIN S12 METHYLTHIOTRANSFERASE RIMO"/>
    <property type="match status" value="1"/>
</dbReference>
<dbReference type="GO" id="GO:0035599">
    <property type="term" value="F:aspartic acid methylthiotransferase activity"/>
    <property type="evidence" value="ECO:0007669"/>
    <property type="project" value="TreeGrafter"/>
</dbReference>
<dbReference type="SFLD" id="SFLDG01082">
    <property type="entry name" value="B12-binding_domain_containing"/>
    <property type="match status" value="1"/>
</dbReference>
<comment type="caution">
    <text evidence="4">The sequence shown here is derived from an EMBL/GenBank/DDBJ whole genome shotgun (WGS) entry which is preliminary data.</text>
</comment>
<dbReference type="Gene3D" id="3.80.30.20">
    <property type="entry name" value="tm_1862 like domain"/>
    <property type="match status" value="1"/>
</dbReference>
<reference evidence="4" key="1">
    <citation type="journal article" date="2013" name="Environ. Microbiol.">
        <title>Microbiota from the distal guts of lean and obese adolescents exhibit partial functional redundancy besides clear differences in community structure.</title>
        <authorList>
            <person name="Ferrer M."/>
            <person name="Ruiz A."/>
            <person name="Lanza F."/>
            <person name="Haange S.B."/>
            <person name="Oberbach A."/>
            <person name="Till H."/>
            <person name="Bargiela R."/>
            <person name="Campoy C."/>
            <person name="Segura M.T."/>
            <person name="Richter M."/>
            <person name="von Bergen M."/>
            <person name="Seifert J."/>
            <person name="Suarez A."/>
        </authorList>
    </citation>
    <scope>NUCLEOTIDE SEQUENCE</scope>
</reference>
<organism evidence="4">
    <name type="scientific">human gut metagenome</name>
    <dbReference type="NCBI Taxonomy" id="408170"/>
    <lineage>
        <taxon>unclassified sequences</taxon>
        <taxon>metagenomes</taxon>
        <taxon>organismal metagenomes</taxon>
    </lineage>
</organism>
<keyword evidence="4" id="KW-0808">Transferase</keyword>